<dbReference type="Gene3D" id="3.40.630.30">
    <property type="match status" value="1"/>
</dbReference>
<dbReference type="InterPro" id="IPR000182">
    <property type="entry name" value="GNAT_dom"/>
</dbReference>
<proteinExistence type="predicted"/>
<dbReference type="PROSITE" id="PS51186">
    <property type="entry name" value="GNAT"/>
    <property type="match status" value="1"/>
</dbReference>
<dbReference type="InterPro" id="IPR016181">
    <property type="entry name" value="Acyl_CoA_acyltransferase"/>
</dbReference>
<sequence>MSDALSEFAAIEIETARLVLRLPEPGDAARIAELAGDHAVASMTARIPHPYHLADAESYIRSSAENRRKGRALVLAVTRRGDGALIGCTGLNIGEKVSAEISYWTGRPHWGHGFATEAARALIDHAFETTRIEAVTGACRVMNDASRRVLEKCGLHYVTSGLAPAPARGGAMPVDRFRLSRRDWESFKAWRPATVRTRLGTPEPEAA</sequence>
<dbReference type="Pfam" id="PF13302">
    <property type="entry name" value="Acetyltransf_3"/>
    <property type="match status" value="1"/>
</dbReference>
<dbReference type="InterPro" id="IPR051531">
    <property type="entry name" value="N-acetyltransferase"/>
</dbReference>
<keyword evidence="3" id="KW-1185">Reference proteome</keyword>
<protein>
    <submittedName>
        <fullName evidence="2">RimJ/RimL family protein N-acetyltransferase</fullName>
    </submittedName>
</protein>
<comment type="caution">
    <text evidence="2">The sequence shown here is derived from an EMBL/GenBank/DDBJ whole genome shotgun (WGS) entry which is preliminary data.</text>
</comment>
<gene>
    <name evidence="2" type="ORF">QO011_008176</name>
</gene>
<dbReference type="RefSeq" id="WP_307285924.1">
    <property type="nucleotide sequence ID" value="NZ_JAUSVX010000030.1"/>
</dbReference>
<reference evidence="2 3" key="1">
    <citation type="submission" date="2023-07" db="EMBL/GenBank/DDBJ databases">
        <title>Genomic Encyclopedia of Type Strains, Phase IV (KMG-IV): sequencing the most valuable type-strain genomes for metagenomic binning, comparative biology and taxonomic classification.</title>
        <authorList>
            <person name="Goeker M."/>
        </authorList>
    </citation>
    <scope>NUCLEOTIDE SEQUENCE [LARGE SCALE GENOMIC DNA]</scope>
    <source>
        <strain evidence="2 3">DSM 19619</strain>
    </source>
</reference>
<dbReference type="SUPFAM" id="SSF55729">
    <property type="entry name" value="Acyl-CoA N-acyltransferases (Nat)"/>
    <property type="match status" value="1"/>
</dbReference>
<dbReference type="Proteomes" id="UP001242480">
    <property type="component" value="Unassembled WGS sequence"/>
</dbReference>
<accession>A0ABU0JLG8</accession>
<evidence type="ECO:0000313" key="2">
    <source>
        <dbReference type="EMBL" id="MDQ0475134.1"/>
    </source>
</evidence>
<evidence type="ECO:0000259" key="1">
    <source>
        <dbReference type="PROSITE" id="PS51186"/>
    </source>
</evidence>
<evidence type="ECO:0000313" key="3">
    <source>
        <dbReference type="Proteomes" id="UP001242480"/>
    </source>
</evidence>
<dbReference type="PANTHER" id="PTHR43792">
    <property type="entry name" value="GNAT FAMILY, PUTATIVE (AFU_ORTHOLOGUE AFUA_3G00765)-RELATED-RELATED"/>
    <property type="match status" value="1"/>
</dbReference>
<name>A0ABU0JLG8_9HYPH</name>
<organism evidence="2 3">
    <name type="scientific">Labrys wisconsinensis</name>
    <dbReference type="NCBI Taxonomy" id="425677"/>
    <lineage>
        <taxon>Bacteria</taxon>
        <taxon>Pseudomonadati</taxon>
        <taxon>Pseudomonadota</taxon>
        <taxon>Alphaproteobacteria</taxon>
        <taxon>Hyphomicrobiales</taxon>
        <taxon>Xanthobacteraceae</taxon>
        <taxon>Labrys</taxon>
    </lineage>
</organism>
<dbReference type="EMBL" id="JAUSVX010000030">
    <property type="protein sequence ID" value="MDQ0475134.1"/>
    <property type="molecule type" value="Genomic_DNA"/>
</dbReference>
<feature type="domain" description="N-acetyltransferase" evidence="1">
    <location>
        <begin position="18"/>
        <end position="175"/>
    </location>
</feature>